<sequence length="587" mass="66491">MRPVNAKLLLALLSTLNSLAHAELSRQTIFKSSGSLPSDKLIRTQWDFADQPSINSTSHLVFNTVDSLLQHWPNTRYRNGHNIIPATIPVGTLLYHGTYKQEVPNVPEWVATDPEHSYLFCRSLNETSGCWQLTLVTTRPLKVLYFDGSSAAKMFGGPMDSQDLAIWGEVKPERTMQEKERIVEICKWGEQYGLDGFLSEIMLCDFTAGVQTASFVSLAPARGGPPKWNPPPQDDAHPKPSSPHPPTRSPMFYATLYRVMESGSWHNHFPGDIRIVLDYSRLISFYDTATFPSLQTPRFGQKRLEHRLDKISKDDAKVLQARLKEALLETAEGSGSGVNWKGLMKVVTNRYAERLEVLQYILNSTASSTSRLDADINIKKAHRHIRSMLVPYTLYSAVPPERGDALRTDSQSWAAPVFELCATMHTSYMDSAAFANLMTPSESVILDSVKGVTKEICRVLVGMWAEGMEYGLSDPEVDTYQSLQGESSQNSQELITRWSTKVANLMGWLDWSHWLRCRPACSYEEMCYLPTWPFIFSKKPFPKLLPGSFMSWIEEPRHMPGDKGVWDEDRWEDPQPMCVRRVEPFAP</sequence>
<dbReference type="OrthoDB" id="10261782at2759"/>
<dbReference type="InterPro" id="IPR038921">
    <property type="entry name" value="YOR389W-like"/>
</dbReference>
<reference evidence="3 4" key="1">
    <citation type="journal article" date="2018" name="Evol. Lett.">
        <title>Horizontal gene cluster transfer increased hallucinogenic mushroom diversity.</title>
        <authorList>
            <person name="Reynolds H.T."/>
            <person name="Vijayakumar V."/>
            <person name="Gluck-Thaler E."/>
            <person name="Korotkin H.B."/>
            <person name="Matheny P.B."/>
            <person name="Slot J.C."/>
        </authorList>
    </citation>
    <scope>NUCLEOTIDE SEQUENCE [LARGE SCALE GENOMIC DNA]</scope>
    <source>
        <strain evidence="3 4">2631</strain>
    </source>
</reference>
<dbReference type="InParanoid" id="A0A409WZP7"/>
<organism evidence="3 4">
    <name type="scientific">Psilocybe cyanescens</name>
    <dbReference type="NCBI Taxonomy" id="93625"/>
    <lineage>
        <taxon>Eukaryota</taxon>
        <taxon>Fungi</taxon>
        <taxon>Dikarya</taxon>
        <taxon>Basidiomycota</taxon>
        <taxon>Agaricomycotina</taxon>
        <taxon>Agaricomycetes</taxon>
        <taxon>Agaricomycetidae</taxon>
        <taxon>Agaricales</taxon>
        <taxon>Agaricineae</taxon>
        <taxon>Strophariaceae</taxon>
        <taxon>Psilocybe</taxon>
    </lineage>
</organism>
<evidence type="ECO:0000256" key="2">
    <source>
        <dbReference type="SAM" id="SignalP"/>
    </source>
</evidence>
<feature type="signal peptide" evidence="2">
    <location>
        <begin position="1"/>
        <end position="22"/>
    </location>
</feature>
<dbReference type="Proteomes" id="UP000283269">
    <property type="component" value="Unassembled WGS sequence"/>
</dbReference>
<dbReference type="PANTHER" id="PTHR35204">
    <property type="entry name" value="YALI0A21131P"/>
    <property type="match status" value="1"/>
</dbReference>
<evidence type="ECO:0000313" key="3">
    <source>
        <dbReference type="EMBL" id="PPQ84003.1"/>
    </source>
</evidence>
<feature type="chain" id="PRO_5019540906" evidence="2">
    <location>
        <begin position="23"/>
        <end position="587"/>
    </location>
</feature>
<keyword evidence="2" id="KW-0732">Signal</keyword>
<gene>
    <name evidence="3" type="ORF">CVT25_000549</name>
</gene>
<dbReference type="AlphaFoldDB" id="A0A409WZP7"/>
<dbReference type="PANTHER" id="PTHR35204:SF1">
    <property type="entry name" value="ENTEROTOXIN"/>
    <property type="match status" value="1"/>
</dbReference>
<proteinExistence type="predicted"/>
<evidence type="ECO:0000313" key="4">
    <source>
        <dbReference type="Proteomes" id="UP000283269"/>
    </source>
</evidence>
<evidence type="ECO:0000256" key="1">
    <source>
        <dbReference type="SAM" id="MobiDB-lite"/>
    </source>
</evidence>
<dbReference type="STRING" id="93625.A0A409WZP7"/>
<comment type="caution">
    <text evidence="3">The sequence shown here is derived from an EMBL/GenBank/DDBJ whole genome shotgun (WGS) entry which is preliminary data.</text>
</comment>
<accession>A0A409WZP7</accession>
<feature type="region of interest" description="Disordered" evidence="1">
    <location>
        <begin position="221"/>
        <end position="247"/>
    </location>
</feature>
<keyword evidence="4" id="KW-1185">Reference proteome</keyword>
<name>A0A409WZP7_PSICY</name>
<protein>
    <submittedName>
        <fullName evidence="3">Uncharacterized protein</fullName>
    </submittedName>
</protein>
<dbReference type="EMBL" id="NHYD01002942">
    <property type="protein sequence ID" value="PPQ84003.1"/>
    <property type="molecule type" value="Genomic_DNA"/>
</dbReference>